<dbReference type="PANTHER" id="PTHR12526:SF572">
    <property type="entry name" value="BLL5144 PROTEIN"/>
    <property type="match status" value="1"/>
</dbReference>
<evidence type="ECO:0000259" key="1">
    <source>
        <dbReference type="Pfam" id="PF00534"/>
    </source>
</evidence>
<gene>
    <name evidence="2" type="ORF">HX018_05775</name>
</gene>
<dbReference type="PANTHER" id="PTHR12526">
    <property type="entry name" value="GLYCOSYLTRANSFERASE"/>
    <property type="match status" value="1"/>
</dbReference>
<name>A0ABT7NKN2_9SPHI</name>
<dbReference type="RefSeq" id="WP_286650767.1">
    <property type="nucleotide sequence ID" value="NZ_JACAGK010000011.1"/>
</dbReference>
<accession>A0ABT7NKN2</accession>
<dbReference type="CDD" id="cd03822">
    <property type="entry name" value="GT4_mannosyltransferase-like"/>
    <property type="match status" value="1"/>
</dbReference>
<evidence type="ECO:0000313" key="3">
    <source>
        <dbReference type="Proteomes" id="UP001170954"/>
    </source>
</evidence>
<organism evidence="2 3">
    <name type="scientific">Sphingobacterium hotanense</name>
    <dbReference type="NCBI Taxonomy" id="649196"/>
    <lineage>
        <taxon>Bacteria</taxon>
        <taxon>Pseudomonadati</taxon>
        <taxon>Bacteroidota</taxon>
        <taxon>Sphingobacteriia</taxon>
        <taxon>Sphingobacteriales</taxon>
        <taxon>Sphingobacteriaceae</taxon>
        <taxon>Sphingobacterium</taxon>
    </lineage>
</organism>
<reference evidence="2" key="1">
    <citation type="submission" date="2020-06" db="EMBL/GenBank/DDBJ databases">
        <authorList>
            <person name="Dong N."/>
        </authorList>
    </citation>
    <scope>NUCLEOTIDE SEQUENCE</scope>
    <source>
        <strain evidence="2">R1692</strain>
    </source>
</reference>
<dbReference type="Gene3D" id="3.40.50.2000">
    <property type="entry name" value="Glycogen Phosphorylase B"/>
    <property type="match status" value="2"/>
</dbReference>
<protein>
    <submittedName>
        <fullName evidence="2">Glycosyltransferase</fullName>
    </submittedName>
</protein>
<feature type="domain" description="Glycosyl transferase family 1" evidence="1">
    <location>
        <begin position="177"/>
        <end position="347"/>
    </location>
</feature>
<dbReference type="Pfam" id="PF00534">
    <property type="entry name" value="Glycos_transf_1"/>
    <property type="match status" value="1"/>
</dbReference>
<sequence>MKRTLIIGTYLPRQCGIATFSHDLYKSLVENGKEAEIMAISNGSEQNFPKQVVYSVQQHEKEEYVSAGKWINQSDYYCCILQHEFGIFGGSAGDYILPLLEQLTIPIISNLHTVMDSPSVDEKRVIMRLAELSSKITVMTDRAIRVLTNVYQIPRSKIKLIPHGVPDFQITAEEAKEYLGLEGKTVMLSFGLLGRSKGYEVAIEAVSKIKDDNFLYIILGATHPNVLLHEGESYKNELIRQAASLGLSGKVMFVNKYASDALLQIYLKACDIYVTPYPNVNQMSSGTLTFALGAGAAVLSTPYWYAKDLLADDRGCLFDFNDSEGLAECLNRLLSNPLLMNSYRNRALAYGTKMSWPNVGKQQIELIRSLVPRESSGVVKALTVKNEFTQLLPLKQQSQRRTANN</sequence>
<dbReference type="EMBL" id="JACAGK010000011">
    <property type="protein sequence ID" value="MDM1047743.1"/>
    <property type="molecule type" value="Genomic_DNA"/>
</dbReference>
<dbReference type="SUPFAM" id="SSF53756">
    <property type="entry name" value="UDP-Glycosyltransferase/glycogen phosphorylase"/>
    <property type="match status" value="1"/>
</dbReference>
<proteinExistence type="predicted"/>
<comment type="caution">
    <text evidence="2">The sequence shown here is derived from an EMBL/GenBank/DDBJ whole genome shotgun (WGS) entry which is preliminary data.</text>
</comment>
<reference evidence="2" key="2">
    <citation type="journal article" date="2022" name="Sci. Total Environ.">
        <title>Prevalence, transmission, and molecular epidemiology of tet(X)-positive bacteria among humans, animals, and environmental niches in China: An epidemiological, and genomic-based study.</title>
        <authorList>
            <person name="Dong N."/>
            <person name="Zeng Y."/>
            <person name="Cai C."/>
            <person name="Sun C."/>
            <person name="Lu J."/>
            <person name="Liu C."/>
            <person name="Zhou H."/>
            <person name="Sun Q."/>
            <person name="Shu L."/>
            <person name="Wang H."/>
            <person name="Wang Y."/>
            <person name="Wang S."/>
            <person name="Wu C."/>
            <person name="Chan E.W."/>
            <person name="Chen G."/>
            <person name="Shen Z."/>
            <person name="Chen S."/>
            <person name="Zhang R."/>
        </authorList>
    </citation>
    <scope>NUCLEOTIDE SEQUENCE</scope>
    <source>
        <strain evidence="2">R1692</strain>
    </source>
</reference>
<evidence type="ECO:0000313" key="2">
    <source>
        <dbReference type="EMBL" id="MDM1047743.1"/>
    </source>
</evidence>
<dbReference type="Proteomes" id="UP001170954">
    <property type="component" value="Unassembled WGS sequence"/>
</dbReference>
<dbReference type="InterPro" id="IPR001296">
    <property type="entry name" value="Glyco_trans_1"/>
</dbReference>
<keyword evidence="3" id="KW-1185">Reference proteome</keyword>